<gene>
    <name evidence="2" type="ORF">O181_076480</name>
</gene>
<proteinExistence type="predicted"/>
<evidence type="ECO:0000313" key="2">
    <source>
        <dbReference type="EMBL" id="MBW0536765.1"/>
    </source>
</evidence>
<reference evidence="2" key="1">
    <citation type="submission" date="2021-03" db="EMBL/GenBank/DDBJ databases">
        <title>Draft genome sequence of rust myrtle Austropuccinia psidii MF-1, a brazilian biotype.</title>
        <authorList>
            <person name="Quecine M.C."/>
            <person name="Pachon D.M.R."/>
            <person name="Bonatelli M.L."/>
            <person name="Correr F.H."/>
            <person name="Franceschini L.M."/>
            <person name="Leite T.F."/>
            <person name="Margarido G.R.A."/>
            <person name="Almeida C.A."/>
            <person name="Ferrarezi J.A."/>
            <person name="Labate C.A."/>
        </authorList>
    </citation>
    <scope>NUCLEOTIDE SEQUENCE</scope>
    <source>
        <strain evidence="2">MF-1</strain>
    </source>
</reference>
<evidence type="ECO:0000256" key="1">
    <source>
        <dbReference type="SAM" id="MobiDB-lite"/>
    </source>
</evidence>
<dbReference type="AlphaFoldDB" id="A0A9Q3FGB2"/>
<sequence length="167" mass="19003">MWSPDKNLHPVLVKTAQMLEDNFIPLDSKSQRNSTVTPSETEDVLKAEGKRNSKILVTAKKQKPITTSRTVTGALMEERGPGTQETRTHLEGSKRERNNKDLISLRKKNGKDKYSKDKRKEQEAKGQEANQLNLQFTVSTYQKRNGISKGYDHQYPLTGKEEKEKGC</sequence>
<accession>A0A9Q3FGB2</accession>
<feature type="region of interest" description="Disordered" evidence="1">
    <location>
        <begin position="24"/>
        <end position="131"/>
    </location>
</feature>
<keyword evidence="3" id="KW-1185">Reference proteome</keyword>
<name>A0A9Q3FGB2_9BASI</name>
<evidence type="ECO:0000313" key="3">
    <source>
        <dbReference type="Proteomes" id="UP000765509"/>
    </source>
</evidence>
<feature type="compositionally biased region" description="Basic and acidic residues" evidence="1">
    <location>
        <begin position="111"/>
        <end position="126"/>
    </location>
</feature>
<dbReference type="EMBL" id="AVOT02041433">
    <property type="protein sequence ID" value="MBW0536765.1"/>
    <property type="molecule type" value="Genomic_DNA"/>
</dbReference>
<organism evidence="2 3">
    <name type="scientific">Austropuccinia psidii MF-1</name>
    <dbReference type="NCBI Taxonomy" id="1389203"/>
    <lineage>
        <taxon>Eukaryota</taxon>
        <taxon>Fungi</taxon>
        <taxon>Dikarya</taxon>
        <taxon>Basidiomycota</taxon>
        <taxon>Pucciniomycotina</taxon>
        <taxon>Pucciniomycetes</taxon>
        <taxon>Pucciniales</taxon>
        <taxon>Sphaerophragmiaceae</taxon>
        <taxon>Austropuccinia</taxon>
    </lineage>
</organism>
<protein>
    <submittedName>
        <fullName evidence="2">Uncharacterized protein</fullName>
    </submittedName>
</protein>
<feature type="region of interest" description="Disordered" evidence="1">
    <location>
        <begin position="143"/>
        <end position="167"/>
    </location>
</feature>
<dbReference type="Proteomes" id="UP000765509">
    <property type="component" value="Unassembled WGS sequence"/>
</dbReference>
<feature type="compositionally biased region" description="Basic and acidic residues" evidence="1">
    <location>
        <begin position="76"/>
        <end position="104"/>
    </location>
</feature>
<comment type="caution">
    <text evidence="2">The sequence shown here is derived from an EMBL/GenBank/DDBJ whole genome shotgun (WGS) entry which is preliminary data.</text>
</comment>